<keyword evidence="2 5" id="KW-0238">DNA-binding</keyword>
<protein>
    <submittedName>
        <fullName evidence="5">DNA-binding IclR family transcriptional regulator</fullName>
    </submittedName>
</protein>
<dbReference type="InterPro" id="IPR014757">
    <property type="entry name" value="Tscrpt_reg_IclR_C"/>
</dbReference>
<sequence length="271" mass="30006">MNATDRMDFPVAQNDDNNDEAIVSAKVYSAPALEKGLDILEVLSNSEVALTQKELSVLLGRSVNEFYRMLTCLVRREYVSSYQDKFSVTTKMFRLSQIHPPMRRLLTEAMPMMQDLARQVNFSCDLRVYNQGSQTVIASVEAPSGIGFAVRVGSEISVGPTASGRVLIGFQAPEVMELRIRESLANSSAAEMKAFRRDVHEAAVKGFASIDSHQYAGVHAVSFPVLDNNRHAIAAVTVPMLPRVDGQPQLSQREVEQIMRQCVSRLSERVG</sequence>
<dbReference type="InterPro" id="IPR005471">
    <property type="entry name" value="Tscrpt_reg_IclR_N"/>
</dbReference>
<evidence type="ECO:0000313" key="5">
    <source>
        <dbReference type="EMBL" id="MBB6165314.1"/>
    </source>
</evidence>
<feature type="domain" description="IclR-ED" evidence="4">
    <location>
        <begin position="91"/>
        <end position="271"/>
    </location>
</feature>
<dbReference type="InterPro" id="IPR036390">
    <property type="entry name" value="WH_DNA-bd_sf"/>
</dbReference>
<organism evidence="5 6">
    <name type="scientific">Rhizobium wenxiniae</name>
    <dbReference type="NCBI Taxonomy" id="1737357"/>
    <lineage>
        <taxon>Bacteria</taxon>
        <taxon>Pseudomonadati</taxon>
        <taxon>Pseudomonadota</taxon>
        <taxon>Alphaproteobacteria</taxon>
        <taxon>Hyphomicrobiales</taxon>
        <taxon>Rhizobiaceae</taxon>
        <taxon>Rhizobium/Agrobacterium group</taxon>
        <taxon>Rhizobium</taxon>
    </lineage>
</organism>
<dbReference type="GO" id="GO:0003700">
    <property type="term" value="F:DNA-binding transcription factor activity"/>
    <property type="evidence" value="ECO:0007669"/>
    <property type="project" value="TreeGrafter"/>
</dbReference>
<dbReference type="InterPro" id="IPR029016">
    <property type="entry name" value="GAF-like_dom_sf"/>
</dbReference>
<evidence type="ECO:0000256" key="1">
    <source>
        <dbReference type="ARBA" id="ARBA00023015"/>
    </source>
</evidence>
<dbReference type="EMBL" id="JACHEG010000008">
    <property type="protein sequence ID" value="MBB6165314.1"/>
    <property type="molecule type" value="Genomic_DNA"/>
</dbReference>
<comment type="caution">
    <text evidence="5">The sequence shown here is derived from an EMBL/GenBank/DDBJ whole genome shotgun (WGS) entry which is preliminary data.</text>
</comment>
<name>A0A7W9YB25_9HYPH</name>
<dbReference type="GO" id="GO:0003677">
    <property type="term" value="F:DNA binding"/>
    <property type="evidence" value="ECO:0007669"/>
    <property type="project" value="UniProtKB-KW"/>
</dbReference>
<dbReference type="InterPro" id="IPR036388">
    <property type="entry name" value="WH-like_DNA-bd_sf"/>
</dbReference>
<evidence type="ECO:0000256" key="2">
    <source>
        <dbReference type="ARBA" id="ARBA00023125"/>
    </source>
</evidence>
<dbReference type="Gene3D" id="3.30.450.40">
    <property type="match status" value="1"/>
</dbReference>
<keyword evidence="1" id="KW-0805">Transcription regulation</keyword>
<dbReference type="SUPFAM" id="SSF55781">
    <property type="entry name" value="GAF domain-like"/>
    <property type="match status" value="1"/>
</dbReference>
<dbReference type="RefSeq" id="WP_183996462.1">
    <property type="nucleotide sequence ID" value="NZ_BMHW01000009.1"/>
</dbReference>
<dbReference type="AlphaFoldDB" id="A0A7W9YB25"/>
<keyword evidence="3" id="KW-0804">Transcription</keyword>
<dbReference type="PROSITE" id="PS51078">
    <property type="entry name" value="ICLR_ED"/>
    <property type="match status" value="1"/>
</dbReference>
<dbReference type="SUPFAM" id="SSF46785">
    <property type="entry name" value="Winged helix' DNA-binding domain"/>
    <property type="match status" value="1"/>
</dbReference>
<dbReference type="Pfam" id="PF01614">
    <property type="entry name" value="IclR_C"/>
    <property type="match status" value="1"/>
</dbReference>
<dbReference type="Gene3D" id="1.10.10.10">
    <property type="entry name" value="Winged helix-like DNA-binding domain superfamily/Winged helix DNA-binding domain"/>
    <property type="match status" value="1"/>
</dbReference>
<dbReference type="PANTHER" id="PTHR30136:SF7">
    <property type="entry name" value="HTH-TYPE TRANSCRIPTIONAL REGULATOR KDGR-RELATED"/>
    <property type="match status" value="1"/>
</dbReference>
<dbReference type="Pfam" id="PF09339">
    <property type="entry name" value="HTH_IclR"/>
    <property type="match status" value="1"/>
</dbReference>
<evidence type="ECO:0000313" key="6">
    <source>
        <dbReference type="Proteomes" id="UP000547879"/>
    </source>
</evidence>
<proteinExistence type="predicted"/>
<evidence type="ECO:0000259" key="4">
    <source>
        <dbReference type="PROSITE" id="PS51078"/>
    </source>
</evidence>
<dbReference type="Proteomes" id="UP000547879">
    <property type="component" value="Unassembled WGS sequence"/>
</dbReference>
<reference evidence="5 6" key="1">
    <citation type="submission" date="2020-08" db="EMBL/GenBank/DDBJ databases">
        <title>Genomic Encyclopedia of Type Strains, Phase IV (KMG-IV): sequencing the most valuable type-strain genomes for metagenomic binning, comparative biology and taxonomic classification.</title>
        <authorList>
            <person name="Goeker M."/>
        </authorList>
    </citation>
    <scope>NUCLEOTIDE SEQUENCE [LARGE SCALE GENOMIC DNA]</scope>
    <source>
        <strain evidence="5 6">DSM 100734</strain>
    </source>
</reference>
<evidence type="ECO:0000256" key="3">
    <source>
        <dbReference type="ARBA" id="ARBA00023163"/>
    </source>
</evidence>
<gene>
    <name evidence="5" type="ORF">HNQ72_005160</name>
</gene>
<accession>A0A7W9YB25</accession>
<dbReference type="SMART" id="SM00346">
    <property type="entry name" value="HTH_ICLR"/>
    <property type="match status" value="1"/>
</dbReference>
<dbReference type="PANTHER" id="PTHR30136">
    <property type="entry name" value="HELIX-TURN-HELIX TRANSCRIPTIONAL REGULATOR, ICLR FAMILY"/>
    <property type="match status" value="1"/>
</dbReference>
<keyword evidence="6" id="KW-1185">Reference proteome</keyword>
<dbReference type="InterPro" id="IPR050707">
    <property type="entry name" value="HTH_MetabolicPath_Reg"/>
</dbReference>
<dbReference type="GO" id="GO:0045892">
    <property type="term" value="P:negative regulation of DNA-templated transcription"/>
    <property type="evidence" value="ECO:0007669"/>
    <property type="project" value="TreeGrafter"/>
</dbReference>